<dbReference type="InterPro" id="IPR038095">
    <property type="entry name" value="Costars_sf"/>
</dbReference>
<dbReference type="PANTHER" id="PTHR46334:SF1">
    <property type="entry name" value="COSTARS FAMILY PROTEIN ABRACL"/>
    <property type="match status" value="1"/>
</dbReference>
<sequence>MTDLACLWNPHRMNDNNHHRTGDPTANGQWSVKFGVIVRDDRCGDIFEALVGTLKAAKKRKVIDFKAELLLQAVYLAMHVYLGH</sequence>
<comment type="similarity">
    <text evidence="1">Belongs to the costars family.</text>
</comment>
<dbReference type="PANTHER" id="PTHR46334">
    <property type="entry name" value="COSTARS FAMILY PROTEIN ABRACL"/>
    <property type="match status" value="1"/>
</dbReference>
<name>A0ABQ8F587_9FUNG</name>
<evidence type="ECO:0000313" key="3">
    <source>
        <dbReference type="EMBL" id="KAH6592169.1"/>
    </source>
</evidence>
<dbReference type="EMBL" id="JAFCIX010000389">
    <property type="protein sequence ID" value="KAH6592169.1"/>
    <property type="molecule type" value="Genomic_DNA"/>
</dbReference>
<feature type="domain" description="Costars" evidence="2">
    <location>
        <begin position="19"/>
        <end position="83"/>
    </location>
</feature>
<protein>
    <recommendedName>
        <fullName evidence="2">Costars domain-containing protein</fullName>
    </recommendedName>
</protein>
<reference evidence="3 4" key="1">
    <citation type="submission" date="2021-02" db="EMBL/GenBank/DDBJ databases">
        <title>Variation within the Batrachochytrium salamandrivorans European outbreak.</title>
        <authorList>
            <person name="Kelly M."/>
            <person name="Pasmans F."/>
            <person name="Shea T.P."/>
            <person name="Munoz J.F."/>
            <person name="Carranza S."/>
            <person name="Cuomo C.A."/>
            <person name="Martel A."/>
        </authorList>
    </citation>
    <scope>NUCLEOTIDE SEQUENCE [LARGE SCALE GENOMIC DNA]</scope>
    <source>
        <strain evidence="3 4">AMFP18/2</strain>
    </source>
</reference>
<accession>A0ABQ8F587</accession>
<gene>
    <name evidence="3" type="ORF">BASA50_008214</name>
</gene>
<dbReference type="InterPro" id="IPR044302">
    <property type="entry name" value="Costars"/>
</dbReference>
<keyword evidence="4" id="KW-1185">Reference proteome</keyword>
<evidence type="ECO:0000313" key="4">
    <source>
        <dbReference type="Proteomes" id="UP001648503"/>
    </source>
</evidence>
<organism evidence="3 4">
    <name type="scientific">Batrachochytrium salamandrivorans</name>
    <dbReference type="NCBI Taxonomy" id="1357716"/>
    <lineage>
        <taxon>Eukaryota</taxon>
        <taxon>Fungi</taxon>
        <taxon>Fungi incertae sedis</taxon>
        <taxon>Chytridiomycota</taxon>
        <taxon>Chytridiomycota incertae sedis</taxon>
        <taxon>Chytridiomycetes</taxon>
        <taxon>Rhizophydiales</taxon>
        <taxon>Rhizophydiales incertae sedis</taxon>
        <taxon>Batrachochytrium</taxon>
    </lineage>
</organism>
<dbReference type="SMART" id="SM01283">
    <property type="entry name" value="Costars"/>
    <property type="match status" value="1"/>
</dbReference>
<dbReference type="Pfam" id="PF14705">
    <property type="entry name" value="Costars"/>
    <property type="match status" value="1"/>
</dbReference>
<evidence type="ECO:0000256" key="1">
    <source>
        <dbReference type="ARBA" id="ARBA00006126"/>
    </source>
</evidence>
<dbReference type="Proteomes" id="UP001648503">
    <property type="component" value="Unassembled WGS sequence"/>
</dbReference>
<proteinExistence type="inferred from homology"/>
<comment type="caution">
    <text evidence="3">The sequence shown here is derived from an EMBL/GenBank/DDBJ whole genome shotgun (WGS) entry which is preliminary data.</text>
</comment>
<dbReference type="InterPro" id="IPR027817">
    <property type="entry name" value="Costars_dom"/>
</dbReference>
<evidence type="ECO:0000259" key="2">
    <source>
        <dbReference type="SMART" id="SM01283"/>
    </source>
</evidence>
<dbReference type="Gene3D" id="1.10.10.1540">
    <property type="entry name" value="Costar domain"/>
    <property type="match status" value="1"/>
</dbReference>